<dbReference type="GO" id="GO:0016787">
    <property type="term" value="F:hydrolase activity"/>
    <property type="evidence" value="ECO:0007669"/>
    <property type="project" value="UniProtKB-KW"/>
</dbReference>
<proteinExistence type="inferred from homology"/>
<evidence type="ECO:0000256" key="5">
    <source>
        <dbReference type="ARBA" id="ARBA00022833"/>
    </source>
</evidence>
<evidence type="ECO:0000256" key="3">
    <source>
        <dbReference type="ARBA" id="ARBA00022723"/>
    </source>
</evidence>
<feature type="domain" description="Metallo-beta-lactamase" evidence="6">
    <location>
        <begin position="31"/>
        <end position="264"/>
    </location>
</feature>
<dbReference type="Gene3D" id="3.60.15.10">
    <property type="entry name" value="Ribonuclease Z/Hydroxyacylglutathione hydrolase-like"/>
    <property type="match status" value="1"/>
</dbReference>
<dbReference type="EMBL" id="PESE01000001">
    <property type="protein sequence ID" value="PYD40474.1"/>
    <property type="molecule type" value="Genomic_DNA"/>
</dbReference>
<keyword evidence="5" id="KW-0862">Zinc</keyword>
<protein>
    <submittedName>
        <fullName evidence="7">MBL fold hydrolase</fullName>
    </submittedName>
</protein>
<evidence type="ECO:0000313" key="8">
    <source>
        <dbReference type="Proteomes" id="UP000248196"/>
    </source>
</evidence>
<accession>A0A318P353</accession>
<comment type="similarity">
    <text evidence="2">Belongs to the metallo-beta-lactamase superfamily.</text>
</comment>
<evidence type="ECO:0000256" key="1">
    <source>
        <dbReference type="ARBA" id="ARBA00001947"/>
    </source>
</evidence>
<evidence type="ECO:0000256" key="4">
    <source>
        <dbReference type="ARBA" id="ARBA00022801"/>
    </source>
</evidence>
<name>A0A318P353_SERPL</name>
<organism evidence="7 8">
    <name type="scientific">Serratia plymuthica</name>
    <dbReference type="NCBI Taxonomy" id="82996"/>
    <lineage>
        <taxon>Bacteria</taxon>
        <taxon>Pseudomonadati</taxon>
        <taxon>Pseudomonadota</taxon>
        <taxon>Gammaproteobacteria</taxon>
        <taxon>Enterobacterales</taxon>
        <taxon>Yersiniaceae</taxon>
        <taxon>Serratia</taxon>
    </lineage>
</organism>
<evidence type="ECO:0000259" key="6">
    <source>
        <dbReference type="SMART" id="SM00849"/>
    </source>
</evidence>
<dbReference type="PANTHER" id="PTHR42978">
    <property type="entry name" value="QUORUM-QUENCHING LACTONASE YTNP-RELATED-RELATED"/>
    <property type="match status" value="1"/>
</dbReference>
<dbReference type="InterPro" id="IPR051013">
    <property type="entry name" value="MBL_superfamily_lactonases"/>
</dbReference>
<evidence type="ECO:0000313" key="7">
    <source>
        <dbReference type="EMBL" id="PYD40474.1"/>
    </source>
</evidence>
<dbReference type="Proteomes" id="UP000248196">
    <property type="component" value="Unassembled WGS sequence"/>
</dbReference>
<keyword evidence="3" id="KW-0479">Metal-binding</keyword>
<dbReference type="AlphaFoldDB" id="A0A318P353"/>
<keyword evidence="4 7" id="KW-0378">Hydrolase</keyword>
<dbReference type="InterPro" id="IPR001279">
    <property type="entry name" value="Metallo-B-lactamas"/>
</dbReference>
<comment type="cofactor">
    <cofactor evidence="1">
        <name>Zn(2+)</name>
        <dbReference type="ChEBI" id="CHEBI:29105"/>
    </cofactor>
</comment>
<reference evidence="7 8" key="1">
    <citation type="submission" date="2017-11" db="EMBL/GenBank/DDBJ databases">
        <title>Genome sequence of the oocydin A producing rhizobacterium Serratia plymuthica 4Rx5.</title>
        <authorList>
            <person name="Matilla M.A."/>
            <person name="Udaondo Z."/>
            <person name="Salmond G.P.C."/>
        </authorList>
    </citation>
    <scope>NUCLEOTIDE SEQUENCE [LARGE SCALE GENOMIC DNA]</scope>
    <source>
        <strain evidence="7 8">4Rx5</strain>
    </source>
</reference>
<sequence length="268" mass="29817">MAKVRVFEVGYCTHIGCMALRGAGFRVCKFPARAYLLEVGNRRWLWDTGYARYFQQQTQSGIFRLYRHMTPVYFDPAESLAQQLRAAGYAADDIQGLIVSHFHADHIAGLRDFSQLEFICSGEGWQKTRSLRGFAALKRAFIPGLIPDDFESGLHFIEGFPQVSLPALLAPFERGYVLPGSKGQILLVPLPGHAAGHIGAFILTESGWTLLASDAAWSPLSYQQLRGPSVLANLVMDDPKGYYRTLERLNQLWAGGNVNILLCHEGDL</sequence>
<dbReference type="OrthoDB" id="5443440at2"/>
<comment type="caution">
    <text evidence="7">The sequence shown here is derived from an EMBL/GenBank/DDBJ whole genome shotgun (WGS) entry which is preliminary data.</text>
</comment>
<dbReference type="PANTHER" id="PTHR42978:SF2">
    <property type="entry name" value="102 KBASES UNSTABLE REGION: FROM 1 TO 119443"/>
    <property type="match status" value="1"/>
</dbReference>
<dbReference type="SUPFAM" id="SSF56281">
    <property type="entry name" value="Metallo-hydrolase/oxidoreductase"/>
    <property type="match status" value="1"/>
</dbReference>
<dbReference type="GO" id="GO:0046872">
    <property type="term" value="F:metal ion binding"/>
    <property type="evidence" value="ECO:0007669"/>
    <property type="project" value="UniProtKB-KW"/>
</dbReference>
<dbReference type="InterPro" id="IPR036866">
    <property type="entry name" value="RibonucZ/Hydroxyglut_hydro"/>
</dbReference>
<gene>
    <name evidence="7" type="ORF">CT690_04070</name>
</gene>
<dbReference type="Pfam" id="PF00753">
    <property type="entry name" value="Lactamase_B"/>
    <property type="match status" value="1"/>
</dbReference>
<dbReference type="CDD" id="cd07730">
    <property type="entry name" value="metallo-hydrolase-like_MBL-fold"/>
    <property type="match status" value="1"/>
</dbReference>
<dbReference type="RefSeq" id="WP_004945770.1">
    <property type="nucleotide sequence ID" value="NZ_CP007439.1"/>
</dbReference>
<evidence type="ECO:0000256" key="2">
    <source>
        <dbReference type="ARBA" id="ARBA00007749"/>
    </source>
</evidence>
<dbReference type="SMART" id="SM00849">
    <property type="entry name" value="Lactamase_B"/>
    <property type="match status" value="1"/>
</dbReference>